<evidence type="ECO:0000256" key="2">
    <source>
        <dbReference type="ARBA" id="ARBA00022679"/>
    </source>
</evidence>
<keyword evidence="4" id="KW-0677">Repeat</keyword>
<evidence type="ECO:0000256" key="4">
    <source>
        <dbReference type="ARBA" id="ARBA00022737"/>
    </source>
</evidence>
<feature type="repeat" description="PPR" evidence="6">
    <location>
        <begin position="436"/>
        <end position="470"/>
    </location>
</feature>
<evidence type="ECO:0008006" key="10">
    <source>
        <dbReference type="Google" id="ProtNLM"/>
    </source>
</evidence>
<evidence type="ECO:0000313" key="8">
    <source>
        <dbReference type="EMBL" id="CAJ1400879.1"/>
    </source>
</evidence>
<dbReference type="GO" id="GO:0008171">
    <property type="term" value="F:O-methyltransferase activity"/>
    <property type="evidence" value="ECO:0007669"/>
    <property type="project" value="InterPro"/>
</dbReference>
<dbReference type="Proteomes" id="UP001178507">
    <property type="component" value="Unassembled WGS sequence"/>
</dbReference>
<dbReference type="InterPro" id="IPR029063">
    <property type="entry name" value="SAM-dependent_MTases_sf"/>
</dbReference>
<accession>A0AA36NCD8</accession>
<dbReference type="Gene3D" id="3.40.50.150">
    <property type="entry name" value="Vaccinia Virus protein VP39"/>
    <property type="match status" value="1"/>
</dbReference>
<comment type="similarity">
    <text evidence="5">Belongs to the class I-like SAM-binding methyltransferase superfamily. Cation-dependent O-methyltransferase family.</text>
</comment>
<evidence type="ECO:0000256" key="1">
    <source>
        <dbReference type="ARBA" id="ARBA00022603"/>
    </source>
</evidence>
<feature type="repeat" description="PPR" evidence="6">
    <location>
        <begin position="231"/>
        <end position="265"/>
    </location>
</feature>
<dbReference type="PROSITE" id="PS51375">
    <property type="entry name" value="PPR"/>
    <property type="match status" value="6"/>
</dbReference>
<comment type="caution">
    <text evidence="8">The sequence shown here is derived from an EMBL/GenBank/DDBJ whole genome shotgun (WGS) entry which is preliminary data.</text>
</comment>
<dbReference type="InterPro" id="IPR002935">
    <property type="entry name" value="SAM_O-MeTrfase"/>
</dbReference>
<evidence type="ECO:0000313" key="9">
    <source>
        <dbReference type="Proteomes" id="UP001178507"/>
    </source>
</evidence>
<dbReference type="EMBL" id="CAUJNA010003389">
    <property type="protein sequence ID" value="CAJ1400879.1"/>
    <property type="molecule type" value="Genomic_DNA"/>
</dbReference>
<evidence type="ECO:0000256" key="7">
    <source>
        <dbReference type="SAM" id="MobiDB-lite"/>
    </source>
</evidence>
<keyword evidence="2" id="KW-0808">Transferase</keyword>
<proteinExistence type="inferred from homology"/>
<dbReference type="NCBIfam" id="TIGR00756">
    <property type="entry name" value="PPR"/>
    <property type="match status" value="4"/>
</dbReference>
<evidence type="ECO:0000256" key="3">
    <source>
        <dbReference type="ARBA" id="ARBA00022691"/>
    </source>
</evidence>
<feature type="repeat" description="PPR" evidence="6">
    <location>
        <begin position="401"/>
        <end position="435"/>
    </location>
</feature>
<feature type="region of interest" description="Disordered" evidence="7">
    <location>
        <begin position="492"/>
        <end position="579"/>
    </location>
</feature>
<dbReference type="SUPFAM" id="SSF53335">
    <property type="entry name" value="S-adenosyl-L-methionine-dependent methyltransferases"/>
    <property type="match status" value="1"/>
</dbReference>
<keyword evidence="3" id="KW-0949">S-adenosyl-L-methionine</keyword>
<feature type="repeat" description="PPR" evidence="6">
    <location>
        <begin position="61"/>
        <end position="95"/>
    </location>
</feature>
<sequence length="890" mass="97954">MLGYGDWTSTLQARTGLAKKNPPRRIRGARAAGKSELLKQLQARTAPDTVKQLREKGHLKSPQDFTALITALGNVFEWRHALAAFEEMRDRGLQPGVFGYGSLSRAFGRRRQWERALQLLEESKDEITADAALYSSVMKACEEDSDRVLSLFKEMQQGIEPDMQSFGIAISSCCQQQNWQQALGLLLQARDRGLQPNAITVSSVMKSLTPEHWARALLLWQDFGEAELQKDAISFTTAIQACASAKLWRFAVNLLEEMHREDLNPGAIPTSVAISACGQVNEWEVALELFRSVRESREALDAVLYNSAVQSCGEGGKWQAAVRLFEEMKEASLVSEKGFSALITALGKSKKWQKALGALESMEPKNVIGFGSAAFAMSMAKKWPHALALLQGLLATDLQPDTIFYNSAISAAERSGKWKVAVALLEDMKAREAAPDVETYAAIIQACVSKKKWQIGLLLMDDMLVEQLEPDTQTLGLLLSECEQHGASESGILKGLADGKSGARSRKQPVPEAEDLDEEEVYEEEEPRATAAGFKPIPMTSSMNARRVKGRAVPGHTPGQLKPLGDDFRPPAPRRPRSGIRVRAGQPYAKELRLLQRVVEEVPPGDPVAICEAIESFGDEVLVRGKAKLWLKIAGGIKTEVLTRAVRGGPLTCGDLQCSVLEVGAYCGYSSTRMALALPGVHIASLEVDPVHVVIARNVVLHGGLSGTIDVWTGHSKDLLPRIMHRYGGDLKFGAVFMDQKGTRYSEDMMKMESEGLLHPGAVVVADNVLKPGAPLFLYQIMNGGRYHAQIASMDEFAMPSEDWMSINVQRREAPDNETDAPEDLYQLAKETDRMRERAVGPGRSVTYEEWGEFAQEVKNRLAAANVTLTLDLRPESSRQRDDLFGAKSR</sequence>
<gene>
    <name evidence="8" type="ORF">EVOR1521_LOCUS24125</name>
</gene>
<evidence type="ECO:0000256" key="5">
    <source>
        <dbReference type="ARBA" id="ARBA00023453"/>
    </source>
</evidence>
<feature type="repeat" description="PPR" evidence="6">
    <location>
        <begin position="162"/>
        <end position="196"/>
    </location>
</feature>
<dbReference type="Pfam" id="PF01596">
    <property type="entry name" value="Methyltransf_3"/>
    <property type="match status" value="1"/>
</dbReference>
<evidence type="ECO:0000256" key="6">
    <source>
        <dbReference type="PROSITE-ProRule" id="PRU00708"/>
    </source>
</evidence>
<protein>
    <recommendedName>
        <fullName evidence="10">Pentatricopeptide repeat-containing protein, chloroplastic</fullName>
    </recommendedName>
</protein>
<dbReference type="InterPro" id="IPR011990">
    <property type="entry name" value="TPR-like_helical_dom_sf"/>
</dbReference>
<dbReference type="AlphaFoldDB" id="A0AA36NCD8"/>
<dbReference type="PANTHER" id="PTHR47447">
    <property type="entry name" value="OS03G0856100 PROTEIN"/>
    <property type="match status" value="1"/>
</dbReference>
<feature type="repeat" description="PPR" evidence="6">
    <location>
        <begin position="301"/>
        <end position="335"/>
    </location>
</feature>
<dbReference type="PANTHER" id="PTHR47447:SF17">
    <property type="entry name" value="OS12G0638900 PROTEIN"/>
    <property type="match status" value="1"/>
</dbReference>
<dbReference type="GO" id="GO:0032259">
    <property type="term" value="P:methylation"/>
    <property type="evidence" value="ECO:0007669"/>
    <property type="project" value="UniProtKB-KW"/>
</dbReference>
<dbReference type="PROSITE" id="PS51682">
    <property type="entry name" value="SAM_OMT_I"/>
    <property type="match status" value="1"/>
</dbReference>
<dbReference type="Gene3D" id="1.25.40.10">
    <property type="entry name" value="Tetratricopeptide repeat domain"/>
    <property type="match status" value="4"/>
</dbReference>
<reference evidence="8" key="1">
    <citation type="submission" date="2023-08" db="EMBL/GenBank/DDBJ databases">
        <authorList>
            <person name="Chen Y."/>
            <person name="Shah S."/>
            <person name="Dougan E. K."/>
            <person name="Thang M."/>
            <person name="Chan C."/>
        </authorList>
    </citation>
    <scope>NUCLEOTIDE SEQUENCE</scope>
</reference>
<keyword evidence="1" id="KW-0489">Methyltransferase</keyword>
<organism evidence="8 9">
    <name type="scientific">Effrenium voratum</name>
    <dbReference type="NCBI Taxonomy" id="2562239"/>
    <lineage>
        <taxon>Eukaryota</taxon>
        <taxon>Sar</taxon>
        <taxon>Alveolata</taxon>
        <taxon>Dinophyceae</taxon>
        <taxon>Suessiales</taxon>
        <taxon>Symbiodiniaceae</taxon>
        <taxon>Effrenium</taxon>
    </lineage>
</organism>
<dbReference type="Pfam" id="PF13041">
    <property type="entry name" value="PPR_2"/>
    <property type="match status" value="1"/>
</dbReference>
<name>A0AA36NCD8_9DINO</name>
<dbReference type="InterPro" id="IPR002885">
    <property type="entry name" value="PPR_rpt"/>
</dbReference>
<dbReference type="Pfam" id="PF01535">
    <property type="entry name" value="PPR"/>
    <property type="match status" value="5"/>
</dbReference>
<feature type="compositionally biased region" description="Acidic residues" evidence="7">
    <location>
        <begin position="512"/>
        <end position="526"/>
    </location>
</feature>
<keyword evidence="9" id="KW-1185">Reference proteome</keyword>